<dbReference type="InterPro" id="IPR002577">
    <property type="entry name" value="HTH_HxlR"/>
</dbReference>
<dbReference type="Pfam" id="PF01638">
    <property type="entry name" value="HxlR"/>
    <property type="match status" value="2"/>
</dbReference>
<sequence length="222" mass="25973">MARQKKTLICPIGGGGVGGKWKFWIMYQLLNGPKRFGELQRLFPQVSRQMLTIQLRELEQIGILSRHVYLQVPPKVEYRLSEVGQRLEPILRQMVSWDKSYSGQGNQEVDWLISLGGRWTFWIWYRLFSGPKRFGELQELLPQISQHMLILKLRELEQMNVVQRRISGQKPFKVEYMLTKLGYSAESLFQQIYAWGQWTCDQLGLVYEGPVMDEAGGYVRQA</sequence>
<keyword evidence="2" id="KW-0238">DNA-binding</keyword>
<dbReference type="GO" id="GO:0003677">
    <property type="term" value="F:DNA binding"/>
    <property type="evidence" value="ECO:0007669"/>
    <property type="project" value="UniProtKB-KW"/>
</dbReference>
<dbReference type="AlphaFoldDB" id="A0A4P6JIG7"/>
<dbReference type="PANTHER" id="PTHR33204:SF29">
    <property type="entry name" value="TRANSCRIPTIONAL REGULATOR"/>
    <property type="match status" value="1"/>
</dbReference>
<accession>A0A4P6JIG7</accession>
<evidence type="ECO:0000313" key="6">
    <source>
        <dbReference type="Proteomes" id="UP000290365"/>
    </source>
</evidence>
<organism evidence="5 6">
    <name type="scientific">Ktedonosporobacter rubrisoli</name>
    <dbReference type="NCBI Taxonomy" id="2509675"/>
    <lineage>
        <taxon>Bacteria</taxon>
        <taxon>Bacillati</taxon>
        <taxon>Chloroflexota</taxon>
        <taxon>Ktedonobacteria</taxon>
        <taxon>Ktedonobacterales</taxon>
        <taxon>Ktedonosporobacteraceae</taxon>
        <taxon>Ktedonosporobacter</taxon>
    </lineage>
</organism>
<evidence type="ECO:0000313" key="5">
    <source>
        <dbReference type="EMBL" id="QBD74690.1"/>
    </source>
</evidence>
<feature type="domain" description="HTH hxlR-type" evidence="4">
    <location>
        <begin position="106"/>
        <end position="204"/>
    </location>
</feature>
<feature type="domain" description="HTH hxlR-type" evidence="4">
    <location>
        <begin position="10"/>
        <end position="106"/>
    </location>
</feature>
<dbReference type="Proteomes" id="UP000290365">
    <property type="component" value="Chromosome"/>
</dbReference>
<dbReference type="InterPro" id="IPR036388">
    <property type="entry name" value="WH-like_DNA-bd_sf"/>
</dbReference>
<evidence type="ECO:0000256" key="1">
    <source>
        <dbReference type="ARBA" id="ARBA00023015"/>
    </source>
</evidence>
<name>A0A4P6JIG7_KTERU</name>
<proteinExistence type="predicted"/>
<dbReference type="PROSITE" id="PS51118">
    <property type="entry name" value="HTH_HXLR"/>
    <property type="match status" value="2"/>
</dbReference>
<dbReference type="SUPFAM" id="SSF46785">
    <property type="entry name" value="Winged helix' DNA-binding domain"/>
    <property type="match status" value="2"/>
</dbReference>
<keyword evidence="3" id="KW-0804">Transcription</keyword>
<evidence type="ECO:0000259" key="4">
    <source>
        <dbReference type="PROSITE" id="PS51118"/>
    </source>
</evidence>
<keyword evidence="1" id="KW-0805">Transcription regulation</keyword>
<evidence type="ECO:0000256" key="2">
    <source>
        <dbReference type="ARBA" id="ARBA00023125"/>
    </source>
</evidence>
<dbReference type="Gene3D" id="1.10.10.10">
    <property type="entry name" value="Winged helix-like DNA-binding domain superfamily/Winged helix DNA-binding domain"/>
    <property type="match status" value="2"/>
</dbReference>
<dbReference type="KEGG" id="kbs:EPA93_01265"/>
<gene>
    <name evidence="5" type="ORF">EPA93_01265</name>
</gene>
<dbReference type="InterPro" id="IPR036390">
    <property type="entry name" value="WH_DNA-bd_sf"/>
</dbReference>
<keyword evidence="6" id="KW-1185">Reference proteome</keyword>
<dbReference type="EMBL" id="CP035758">
    <property type="protein sequence ID" value="QBD74690.1"/>
    <property type="molecule type" value="Genomic_DNA"/>
</dbReference>
<evidence type="ECO:0000256" key="3">
    <source>
        <dbReference type="ARBA" id="ARBA00023163"/>
    </source>
</evidence>
<dbReference type="OrthoDB" id="8231503at2"/>
<reference evidence="5 6" key="1">
    <citation type="submission" date="2019-01" db="EMBL/GenBank/DDBJ databases">
        <title>Ktedonosporobacter rubrisoli SCAWS-G2.</title>
        <authorList>
            <person name="Huang Y."/>
            <person name="Yan B."/>
        </authorList>
    </citation>
    <scope>NUCLEOTIDE SEQUENCE [LARGE SCALE GENOMIC DNA]</scope>
    <source>
        <strain evidence="5 6">SCAWS-G2</strain>
    </source>
</reference>
<protein>
    <submittedName>
        <fullName evidence="5">HxlR family transcriptional regulator</fullName>
    </submittedName>
</protein>
<dbReference type="PANTHER" id="PTHR33204">
    <property type="entry name" value="TRANSCRIPTIONAL REGULATOR, MARR FAMILY"/>
    <property type="match status" value="1"/>
</dbReference>